<evidence type="ECO:0000313" key="2">
    <source>
        <dbReference type="Proteomes" id="UP000824533"/>
    </source>
</evidence>
<dbReference type="Proteomes" id="UP000824533">
    <property type="component" value="Linkage Group LG27"/>
</dbReference>
<evidence type="ECO:0000313" key="1">
    <source>
        <dbReference type="EMBL" id="KAJ0170471.1"/>
    </source>
</evidence>
<organism evidence="1 2">
    <name type="scientific">Dendrolimus kikuchii</name>
    <dbReference type="NCBI Taxonomy" id="765133"/>
    <lineage>
        <taxon>Eukaryota</taxon>
        <taxon>Metazoa</taxon>
        <taxon>Ecdysozoa</taxon>
        <taxon>Arthropoda</taxon>
        <taxon>Hexapoda</taxon>
        <taxon>Insecta</taxon>
        <taxon>Pterygota</taxon>
        <taxon>Neoptera</taxon>
        <taxon>Endopterygota</taxon>
        <taxon>Lepidoptera</taxon>
        <taxon>Glossata</taxon>
        <taxon>Ditrysia</taxon>
        <taxon>Bombycoidea</taxon>
        <taxon>Lasiocampidae</taxon>
        <taxon>Dendrolimus</taxon>
    </lineage>
</organism>
<accession>A0ACC1CFX4</accession>
<keyword evidence="2" id="KW-1185">Reference proteome</keyword>
<reference evidence="1 2" key="1">
    <citation type="journal article" date="2021" name="Front. Genet.">
        <title>Chromosome-Level Genome Assembly Reveals Significant Gene Expansion in the Toll and IMD Signaling Pathways of Dendrolimus kikuchii.</title>
        <authorList>
            <person name="Zhou J."/>
            <person name="Wu P."/>
            <person name="Xiong Z."/>
            <person name="Liu N."/>
            <person name="Zhao N."/>
            <person name="Ji M."/>
            <person name="Qiu Y."/>
            <person name="Yang B."/>
        </authorList>
    </citation>
    <scope>NUCLEOTIDE SEQUENCE [LARGE SCALE GENOMIC DNA]</scope>
    <source>
        <strain evidence="1">Ann1</strain>
    </source>
</reference>
<comment type="caution">
    <text evidence="1">The sequence shown here is derived from an EMBL/GenBank/DDBJ whole genome shotgun (WGS) entry which is preliminary data.</text>
</comment>
<gene>
    <name evidence="1" type="ORF">K1T71_013842</name>
</gene>
<sequence>MSSKSDLEGEEFDEVTLVRMEDIQPSRANQVVVKYVKALSDENETCAEDSYYIDYLHDDDSNIGSMVSIKSETVPIEHNYSERYVIPDSYVNIPSVTEKPEVKILPADSWPTLEILPGGVIRHAEKPDEHTLTNDSLDDSTLDKLYACAICSDSYRDLYSLVKHVKSHENEKKMEDHIKVEKNKGDKAARCNGTTSCLVTKKRSLPGNTWQGLIRF</sequence>
<protein>
    <submittedName>
        <fullName evidence="1">Uncharacterized protein</fullName>
    </submittedName>
</protein>
<dbReference type="EMBL" id="CM034413">
    <property type="protein sequence ID" value="KAJ0170471.1"/>
    <property type="molecule type" value="Genomic_DNA"/>
</dbReference>
<name>A0ACC1CFX4_9NEOP</name>
<proteinExistence type="predicted"/>